<evidence type="ECO:0000313" key="1">
    <source>
        <dbReference type="EMBL" id="KHG14616.1"/>
    </source>
</evidence>
<keyword evidence="2" id="KW-1185">Reference proteome</keyword>
<dbReference type="EMBL" id="KN401950">
    <property type="protein sequence ID" value="KHG14616.1"/>
    <property type="molecule type" value="Genomic_DNA"/>
</dbReference>
<organism evidence="1 2">
    <name type="scientific">Gossypium arboreum</name>
    <name type="common">Tree cotton</name>
    <name type="synonym">Gossypium nanking</name>
    <dbReference type="NCBI Taxonomy" id="29729"/>
    <lineage>
        <taxon>Eukaryota</taxon>
        <taxon>Viridiplantae</taxon>
        <taxon>Streptophyta</taxon>
        <taxon>Embryophyta</taxon>
        <taxon>Tracheophyta</taxon>
        <taxon>Spermatophyta</taxon>
        <taxon>Magnoliopsida</taxon>
        <taxon>eudicotyledons</taxon>
        <taxon>Gunneridae</taxon>
        <taxon>Pentapetalae</taxon>
        <taxon>rosids</taxon>
        <taxon>malvids</taxon>
        <taxon>Malvales</taxon>
        <taxon>Malvaceae</taxon>
        <taxon>Malvoideae</taxon>
        <taxon>Gossypium</taxon>
    </lineage>
</organism>
<protein>
    <submittedName>
        <fullName evidence="1">Uncharacterized protein</fullName>
    </submittedName>
</protein>
<proteinExistence type="predicted"/>
<accession>A0A0B0NU39</accession>
<gene>
    <name evidence="1" type="ORF">F383_17272</name>
</gene>
<reference evidence="2" key="1">
    <citation type="submission" date="2014-09" db="EMBL/GenBank/DDBJ databases">
        <authorList>
            <person name="Mudge J."/>
            <person name="Ramaraj T."/>
            <person name="Lindquist I.E."/>
            <person name="Bharti A.K."/>
            <person name="Sundararajan A."/>
            <person name="Cameron C.T."/>
            <person name="Woodward J.E."/>
            <person name="May G.D."/>
            <person name="Brubaker C."/>
            <person name="Broadhvest J."/>
            <person name="Wilkins T.A."/>
        </authorList>
    </citation>
    <scope>NUCLEOTIDE SEQUENCE</scope>
    <source>
        <strain evidence="2">cv. AKA8401</strain>
    </source>
</reference>
<name>A0A0B0NU39_GOSAR</name>
<evidence type="ECO:0000313" key="2">
    <source>
        <dbReference type="Proteomes" id="UP000032142"/>
    </source>
</evidence>
<dbReference type="Proteomes" id="UP000032142">
    <property type="component" value="Unassembled WGS sequence"/>
</dbReference>
<sequence>MFYCLTVSTLLH</sequence>